<dbReference type="EMBL" id="CM044701">
    <property type="protein sequence ID" value="KAI5683106.1"/>
    <property type="molecule type" value="Genomic_DNA"/>
</dbReference>
<name>A0ACC0CDT4_CATRO</name>
<proteinExistence type="predicted"/>
<accession>A0ACC0CDT4</accession>
<comment type="caution">
    <text evidence="1">The sequence shown here is derived from an EMBL/GenBank/DDBJ whole genome shotgun (WGS) entry which is preliminary data.</text>
</comment>
<keyword evidence="2" id="KW-1185">Reference proteome</keyword>
<reference evidence="2" key="1">
    <citation type="journal article" date="2023" name="Nat. Plants">
        <title>Single-cell RNA sequencing provides a high-resolution roadmap for understanding the multicellular compartmentation of specialized metabolism.</title>
        <authorList>
            <person name="Sun S."/>
            <person name="Shen X."/>
            <person name="Li Y."/>
            <person name="Li Y."/>
            <person name="Wang S."/>
            <person name="Li R."/>
            <person name="Zhang H."/>
            <person name="Shen G."/>
            <person name="Guo B."/>
            <person name="Wei J."/>
            <person name="Xu J."/>
            <person name="St-Pierre B."/>
            <person name="Chen S."/>
            <person name="Sun C."/>
        </authorList>
    </citation>
    <scope>NUCLEOTIDE SEQUENCE [LARGE SCALE GENOMIC DNA]</scope>
</reference>
<evidence type="ECO:0000313" key="1">
    <source>
        <dbReference type="EMBL" id="KAI5683106.1"/>
    </source>
</evidence>
<dbReference type="Proteomes" id="UP001060085">
    <property type="component" value="Linkage Group LG01"/>
</dbReference>
<organism evidence="1 2">
    <name type="scientific">Catharanthus roseus</name>
    <name type="common">Madagascar periwinkle</name>
    <name type="synonym">Vinca rosea</name>
    <dbReference type="NCBI Taxonomy" id="4058"/>
    <lineage>
        <taxon>Eukaryota</taxon>
        <taxon>Viridiplantae</taxon>
        <taxon>Streptophyta</taxon>
        <taxon>Embryophyta</taxon>
        <taxon>Tracheophyta</taxon>
        <taxon>Spermatophyta</taxon>
        <taxon>Magnoliopsida</taxon>
        <taxon>eudicotyledons</taxon>
        <taxon>Gunneridae</taxon>
        <taxon>Pentapetalae</taxon>
        <taxon>asterids</taxon>
        <taxon>lamiids</taxon>
        <taxon>Gentianales</taxon>
        <taxon>Apocynaceae</taxon>
        <taxon>Rauvolfioideae</taxon>
        <taxon>Vinceae</taxon>
        <taxon>Catharanthinae</taxon>
        <taxon>Catharanthus</taxon>
    </lineage>
</organism>
<gene>
    <name evidence="1" type="ORF">M9H77_04334</name>
</gene>
<protein>
    <submittedName>
        <fullName evidence="1">Uncharacterized protein</fullName>
    </submittedName>
</protein>
<sequence>MSRGFTLCVASPRTRVSSKRHVGNVILYLDLVDRERSTVKGLKNRTPTMCFGVQAGINYGIPEFVPMTSFKDSNSSNYILMCLPFICGLEKCFENAFLQAKFIELKNQAERVTVETGMPLSSDDALIFKVVGGINEDHVYGFCSDTRGITTESYGTSTSLMPYISFSVVHDRCCERDKRWMNSMQSAQDTFASYM</sequence>
<evidence type="ECO:0000313" key="2">
    <source>
        <dbReference type="Proteomes" id="UP001060085"/>
    </source>
</evidence>